<accession>A0A517PCD8</accession>
<evidence type="ECO:0000313" key="2">
    <source>
        <dbReference type="EMBL" id="QDT17029.1"/>
    </source>
</evidence>
<dbReference type="EMBL" id="CP036265">
    <property type="protein sequence ID" value="QDT17029.1"/>
    <property type="molecule type" value="Genomic_DNA"/>
</dbReference>
<dbReference type="AlphaFoldDB" id="A0A517PCD8"/>
<name>A0A517PCD8_9PLAN</name>
<evidence type="ECO:0008006" key="4">
    <source>
        <dbReference type="Google" id="ProtNLM"/>
    </source>
</evidence>
<protein>
    <recommendedName>
        <fullName evidence="4">HEAT repeat protein</fullName>
    </recommendedName>
</protein>
<evidence type="ECO:0000256" key="1">
    <source>
        <dbReference type="SAM" id="MobiDB-lite"/>
    </source>
</evidence>
<organism evidence="2 3">
    <name type="scientific">Alienimonas californiensis</name>
    <dbReference type="NCBI Taxonomy" id="2527989"/>
    <lineage>
        <taxon>Bacteria</taxon>
        <taxon>Pseudomonadati</taxon>
        <taxon>Planctomycetota</taxon>
        <taxon>Planctomycetia</taxon>
        <taxon>Planctomycetales</taxon>
        <taxon>Planctomycetaceae</taxon>
        <taxon>Alienimonas</taxon>
    </lineage>
</organism>
<feature type="region of interest" description="Disordered" evidence="1">
    <location>
        <begin position="1"/>
        <end position="28"/>
    </location>
</feature>
<evidence type="ECO:0000313" key="3">
    <source>
        <dbReference type="Proteomes" id="UP000318741"/>
    </source>
</evidence>
<sequence length="333" mass="34806">MNPGNRGSRARGESLGSGDSSQPKDRPVPHVAHCFTAALLLTLCGADSAAGQERAVLRPRLEANRLPPALPAHAEAFEFTLPRPPADRTTVPALAAGLDDPSVRNACLAGLVRLDLATLRRHAADLPAARLRQLLADPATDADAADACGFLFGVADPNAGNAVLSQAILERAKRGDAAAGCVTGLLLCGGEPAVSWLENLCERPRCPLGFTLSALNAADVARRDRGFGLEADRLDRFAAALLTSDAAAEAAVDQLAAWRAWAHAPAVLAAAANSRDADELRRRSLQVGAARFALNCAADPAGGPHGRLCREWLSETAVTDADLVRRAKRIAGR</sequence>
<proteinExistence type="predicted"/>
<dbReference type="Proteomes" id="UP000318741">
    <property type="component" value="Chromosome"/>
</dbReference>
<keyword evidence="3" id="KW-1185">Reference proteome</keyword>
<dbReference type="KEGG" id="acaf:CA12_31400"/>
<gene>
    <name evidence="2" type="ORF">CA12_31400</name>
</gene>
<reference evidence="2 3" key="1">
    <citation type="submission" date="2019-02" db="EMBL/GenBank/DDBJ databases">
        <title>Deep-cultivation of Planctomycetes and their phenomic and genomic characterization uncovers novel biology.</title>
        <authorList>
            <person name="Wiegand S."/>
            <person name="Jogler M."/>
            <person name="Boedeker C."/>
            <person name="Pinto D."/>
            <person name="Vollmers J."/>
            <person name="Rivas-Marin E."/>
            <person name="Kohn T."/>
            <person name="Peeters S.H."/>
            <person name="Heuer A."/>
            <person name="Rast P."/>
            <person name="Oberbeckmann S."/>
            <person name="Bunk B."/>
            <person name="Jeske O."/>
            <person name="Meyerdierks A."/>
            <person name="Storesund J.E."/>
            <person name="Kallscheuer N."/>
            <person name="Luecker S."/>
            <person name="Lage O.M."/>
            <person name="Pohl T."/>
            <person name="Merkel B.J."/>
            <person name="Hornburger P."/>
            <person name="Mueller R.-W."/>
            <person name="Bruemmer F."/>
            <person name="Labrenz M."/>
            <person name="Spormann A.M."/>
            <person name="Op den Camp H."/>
            <person name="Overmann J."/>
            <person name="Amann R."/>
            <person name="Jetten M.S.M."/>
            <person name="Mascher T."/>
            <person name="Medema M.H."/>
            <person name="Devos D.P."/>
            <person name="Kaster A.-K."/>
            <person name="Ovreas L."/>
            <person name="Rohde M."/>
            <person name="Galperin M.Y."/>
            <person name="Jogler C."/>
        </authorList>
    </citation>
    <scope>NUCLEOTIDE SEQUENCE [LARGE SCALE GENOMIC DNA]</scope>
    <source>
        <strain evidence="2 3">CA12</strain>
    </source>
</reference>